<dbReference type="OrthoDB" id="1737504at2759"/>
<dbReference type="InParanoid" id="A0A804KUV4"/>
<organism evidence="2 3">
    <name type="scientific">Musa acuminata subsp. malaccensis</name>
    <name type="common">Wild banana</name>
    <name type="synonym">Musa malaccensis</name>
    <dbReference type="NCBI Taxonomy" id="214687"/>
    <lineage>
        <taxon>Eukaryota</taxon>
        <taxon>Viridiplantae</taxon>
        <taxon>Streptophyta</taxon>
        <taxon>Embryophyta</taxon>
        <taxon>Tracheophyta</taxon>
        <taxon>Spermatophyta</taxon>
        <taxon>Magnoliopsida</taxon>
        <taxon>Liliopsida</taxon>
        <taxon>Zingiberales</taxon>
        <taxon>Musaceae</taxon>
        <taxon>Musa</taxon>
    </lineage>
</organism>
<dbReference type="Proteomes" id="UP000012960">
    <property type="component" value="Unplaced"/>
</dbReference>
<keyword evidence="3" id="KW-1185">Reference proteome</keyword>
<dbReference type="OMA" id="TEAWMAG"/>
<sequence>MALYRTSDALMCRAFPITLRGLARMWYSGLKTRTIASFDQLVKEFELHFMAYARPKPSVIQGLLDTHPSLLMQAFMIGLRPSRFFWSLVERPPTAVPEMLQRAKQFIATEAWMAGKREEHKRGRPELAWGQQSATPRRRLDRPDPPVLRSPIPSLGASRTKIFLQIREKGLLRAPVPMKSPRELVDQSKHCRLHQQSRHDIEECCELKRQIEELVRIGHLSRYVRQNR</sequence>
<proteinExistence type="predicted"/>
<evidence type="ECO:0008006" key="4">
    <source>
        <dbReference type="Google" id="ProtNLM"/>
    </source>
</evidence>
<dbReference type="Gramene" id="Ma10_t10900.1">
    <property type="protein sequence ID" value="Ma10_p10900.1"/>
    <property type="gene ID" value="Ma10_g10900"/>
</dbReference>
<name>A0A804KUV4_MUSAM</name>
<evidence type="ECO:0000313" key="2">
    <source>
        <dbReference type="EnsemblPlants" id="Ma10_p10900.1"/>
    </source>
</evidence>
<dbReference type="EnsemblPlants" id="Ma10_t10900.1">
    <property type="protein sequence ID" value="Ma10_p10900.1"/>
    <property type="gene ID" value="Ma10_g10900"/>
</dbReference>
<feature type="region of interest" description="Disordered" evidence="1">
    <location>
        <begin position="117"/>
        <end position="151"/>
    </location>
</feature>
<dbReference type="PANTHER" id="PTHR33223:SF10">
    <property type="entry name" value="AMINOTRANSFERASE-LIKE PLANT MOBILE DOMAIN-CONTAINING PROTEIN"/>
    <property type="match status" value="1"/>
</dbReference>
<protein>
    <recommendedName>
        <fullName evidence="4">Retrotransposon gag domain-containing protein</fullName>
    </recommendedName>
</protein>
<evidence type="ECO:0000313" key="3">
    <source>
        <dbReference type="Proteomes" id="UP000012960"/>
    </source>
</evidence>
<dbReference type="AlphaFoldDB" id="A0A804KUV4"/>
<accession>A0A804KUV4</accession>
<evidence type="ECO:0000256" key="1">
    <source>
        <dbReference type="SAM" id="MobiDB-lite"/>
    </source>
</evidence>
<dbReference type="PANTHER" id="PTHR33223">
    <property type="entry name" value="CCHC-TYPE DOMAIN-CONTAINING PROTEIN"/>
    <property type="match status" value="1"/>
</dbReference>
<reference evidence="2" key="1">
    <citation type="submission" date="2021-05" db="UniProtKB">
        <authorList>
            <consortium name="EnsemblPlants"/>
        </authorList>
    </citation>
    <scope>IDENTIFICATION</scope>
    <source>
        <strain evidence="2">subsp. malaccensis</strain>
    </source>
</reference>